<dbReference type="EMBL" id="JBFTWV010000063">
    <property type="protein sequence ID" value="KAL2793052.1"/>
    <property type="molecule type" value="Genomic_DNA"/>
</dbReference>
<dbReference type="InterPro" id="IPR045247">
    <property type="entry name" value="Oye-like"/>
</dbReference>
<dbReference type="Gene3D" id="3.20.20.70">
    <property type="entry name" value="Aldolase class I"/>
    <property type="match status" value="1"/>
</dbReference>
<dbReference type="SUPFAM" id="SSF51395">
    <property type="entry name" value="FMN-linked oxidoreductases"/>
    <property type="match status" value="1"/>
</dbReference>
<dbReference type="PANTHER" id="PTHR22893:SF91">
    <property type="entry name" value="NADPH DEHYDROGENASE 2-RELATED"/>
    <property type="match status" value="1"/>
</dbReference>
<evidence type="ECO:0000313" key="3">
    <source>
        <dbReference type="Proteomes" id="UP001610563"/>
    </source>
</evidence>
<name>A0ABR4G219_9EURO</name>
<gene>
    <name evidence="2" type="ORF">BJX66DRAFT_326368</name>
</gene>
<accession>A0ABR4G219</accession>
<dbReference type="PANTHER" id="PTHR22893">
    <property type="entry name" value="NADH OXIDOREDUCTASE-RELATED"/>
    <property type="match status" value="1"/>
</dbReference>
<dbReference type="CDD" id="cd02933">
    <property type="entry name" value="OYE_like_FMN"/>
    <property type="match status" value="1"/>
</dbReference>
<dbReference type="InterPro" id="IPR013785">
    <property type="entry name" value="Aldolase_TIM"/>
</dbReference>
<dbReference type="Proteomes" id="UP001610563">
    <property type="component" value="Unassembled WGS sequence"/>
</dbReference>
<organism evidence="2 3">
    <name type="scientific">Aspergillus keveii</name>
    <dbReference type="NCBI Taxonomy" id="714993"/>
    <lineage>
        <taxon>Eukaryota</taxon>
        <taxon>Fungi</taxon>
        <taxon>Dikarya</taxon>
        <taxon>Ascomycota</taxon>
        <taxon>Pezizomycotina</taxon>
        <taxon>Eurotiomycetes</taxon>
        <taxon>Eurotiomycetidae</taxon>
        <taxon>Eurotiales</taxon>
        <taxon>Aspergillaceae</taxon>
        <taxon>Aspergillus</taxon>
        <taxon>Aspergillus subgen. Nidulantes</taxon>
    </lineage>
</organism>
<reference evidence="2 3" key="1">
    <citation type="submission" date="2024-07" db="EMBL/GenBank/DDBJ databases">
        <title>Section-level genome sequencing and comparative genomics of Aspergillus sections Usti and Cavernicolus.</title>
        <authorList>
            <consortium name="Lawrence Berkeley National Laboratory"/>
            <person name="Nybo J.L."/>
            <person name="Vesth T.C."/>
            <person name="Theobald S."/>
            <person name="Frisvad J.C."/>
            <person name="Larsen T.O."/>
            <person name="Kjaerboelling I."/>
            <person name="Rothschild-Mancinelli K."/>
            <person name="Lyhne E.K."/>
            <person name="Kogle M.E."/>
            <person name="Barry K."/>
            <person name="Clum A."/>
            <person name="Na H."/>
            <person name="Ledsgaard L."/>
            <person name="Lin J."/>
            <person name="Lipzen A."/>
            <person name="Kuo A."/>
            <person name="Riley R."/>
            <person name="Mondo S."/>
            <person name="Labutti K."/>
            <person name="Haridas S."/>
            <person name="Pangalinan J."/>
            <person name="Salamov A.A."/>
            <person name="Simmons B.A."/>
            <person name="Magnuson J.K."/>
            <person name="Chen J."/>
            <person name="Drula E."/>
            <person name="Henrissat B."/>
            <person name="Wiebenga A."/>
            <person name="Lubbers R.J."/>
            <person name="Gomes A.C."/>
            <person name="Makela M.R."/>
            <person name="Stajich J."/>
            <person name="Grigoriev I.V."/>
            <person name="Mortensen U.H."/>
            <person name="De Vries R.P."/>
            <person name="Baker S.E."/>
            <person name="Andersen M.R."/>
        </authorList>
    </citation>
    <scope>NUCLEOTIDE SEQUENCE [LARGE SCALE GENOMIC DNA]</scope>
    <source>
        <strain evidence="2 3">CBS 209.92</strain>
    </source>
</reference>
<comment type="caution">
    <text evidence="2">The sequence shown here is derived from an EMBL/GenBank/DDBJ whole genome shotgun (WGS) entry which is preliminary data.</text>
</comment>
<proteinExistence type="predicted"/>
<feature type="domain" description="NADH:flavin oxidoreductase/NADH oxidase N-terminal" evidence="1">
    <location>
        <begin position="6"/>
        <end position="334"/>
    </location>
</feature>
<keyword evidence="3" id="KW-1185">Reference proteome</keyword>
<sequence>MSTDRLFQPATFGNLQLNHRMVMAPLTRFRADESHVQLPIVPEYYAQRASVPGTLLVSEATFISKRAGGYPNVPGIWNGDQIAAWKKVTDAVHQKGSYIFLQLWALGRVAMPEVAKLEGFEVVSSSPTPLDLDSPTPRELTKEEIREFVQDYAQAARNALEAGFDGVEVHGAGGYLIDQFTQDNCNTRTDEYGGSIENRSRFILEVVRAVADVVGSKRVGVRLSPWQKFQGMRMEDPVPQFTHVIGELKHLNLAYLHLIEARVCGIDDASDNDPIDPFVEAWGDSAPVILAGGFKPESARSLLNGHFKDKDVLVAFGRYFISNPDLPYRIRHGILLPRYADYPFSQEFKNGLVTA</sequence>
<dbReference type="Pfam" id="PF00724">
    <property type="entry name" value="Oxidored_FMN"/>
    <property type="match status" value="1"/>
</dbReference>
<evidence type="ECO:0000259" key="1">
    <source>
        <dbReference type="Pfam" id="PF00724"/>
    </source>
</evidence>
<protein>
    <recommendedName>
        <fullName evidence="1">NADH:flavin oxidoreductase/NADH oxidase N-terminal domain-containing protein</fullName>
    </recommendedName>
</protein>
<evidence type="ECO:0000313" key="2">
    <source>
        <dbReference type="EMBL" id="KAL2793052.1"/>
    </source>
</evidence>
<dbReference type="InterPro" id="IPR001155">
    <property type="entry name" value="OxRdtase_FMN_N"/>
</dbReference>